<reference evidence="1 2" key="1">
    <citation type="submission" date="2015-11" db="EMBL/GenBank/DDBJ databases">
        <title>Evidence for parallel genomic evolution in an endosymbiosis of termite gut flagellates.</title>
        <authorList>
            <person name="Zheng H."/>
        </authorList>
    </citation>
    <scope>NUCLEOTIDE SEQUENCE [LARGE SCALE GENOMIC DNA]</scope>
    <source>
        <strain evidence="1 2">CET450</strain>
    </source>
</reference>
<dbReference type="Proteomes" id="UP000095237">
    <property type="component" value="Unassembled WGS sequence"/>
</dbReference>
<evidence type="ECO:0000313" key="1">
    <source>
        <dbReference type="EMBL" id="OEG70909.1"/>
    </source>
</evidence>
<dbReference type="AlphaFoldDB" id="A0A1E5IK87"/>
<proteinExistence type="predicted"/>
<accession>A0A1E5IK87</accession>
<name>A0A1E5IK87_ENDTX</name>
<protein>
    <submittedName>
        <fullName evidence="1">Uncharacterized protein</fullName>
    </submittedName>
</protein>
<comment type="caution">
    <text evidence="1">The sequence shown here is derived from an EMBL/GenBank/DDBJ whole genome shotgun (WGS) entry which is preliminary data.</text>
</comment>
<gene>
    <name evidence="1" type="ORF">ATZ36_00495</name>
</gene>
<dbReference type="EMBL" id="LNVX01000284">
    <property type="protein sequence ID" value="OEG70909.1"/>
    <property type="molecule type" value="Genomic_DNA"/>
</dbReference>
<evidence type="ECO:0000313" key="2">
    <source>
        <dbReference type="Proteomes" id="UP000095237"/>
    </source>
</evidence>
<organism evidence="1 2">
    <name type="scientific">Endomicrobium trichonymphae</name>
    <dbReference type="NCBI Taxonomy" id="1408204"/>
    <lineage>
        <taxon>Bacteria</taxon>
        <taxon>Pseudomonadati</taxon>
        <taxon>Elusimicrobiota</taxon>
        <taxon>Endomicrobiia</taxon>
        <taxon>Endomicrobiales</taxon>
        <taxon>Endomicrobiaceae</taxon>
        <taxon>Candidatus Endomicrobiellum</taxon>
    </lineage>
</organism>
<keyword evidence="2" id="KW-1185">Reference proteome</keyword>
<sequence>MRALPESILKKLDVPGTSTFQHHKQKPDCLKLQIYAVRDKRIVYSIWQTTQGIYFSKIRVTG</sequence>